<dbReference type="InterPro" id="IPR019734">
    <property type="entry name" value="TPR_rpt"/>
</dbReference>
<dbReference type="STRING" id="1817863.A2Y62_10960"/>
<keyword evidence="2" id="KW-0802">TPR repeat</keyword>
<dbReference type="SMART" id="SM00271">
    <property type="entry name" value="DnaJ"/>
    <property type="match status" value="1"/>
</dbReference>
<dbReference type="SUPFAM" id="SSF48452">
    <property type="entry name" value="TPR-like"/>
    <property type="match status" value="1"/>
</dbReference>
<dbReference type="InterPro" id="IPR001623">
    <property type="entry name" value="DnaJ_domain"/>
</dbReference>
<evidence type="ECO:0000256" key="1">
    <source>
        <dbReference type="ARBA" id="ARBA00023186"/>
    </source>
</evidence>
<dbReference type="Proteomes" id="UP000178943">
    <property type="component" value="Unassembled WGS sequence"/>
</dbReference>
<dbReference type="PROSITE" id="PS50076">
    <property type="entry name" value="DNAJ_2"/>
    <property type="match status" value="1"/>
</dbReference>
<dbReference type="AlphaFoldDB" id="A0A1F5VUP5"/>
<feature type="domain" description="J" evidence="3">
    <location>
        <begin position="123"/>
        <end position="206"/>
    </location>
</feature>
<dbReference type="Gene3D" id="1.10.287.110">
    <property type="entry name" value="DnaJ domain"/>
    <property type="match status" value="1"/>
</dbReference>
<dbReference type="InterPro" id="IPR036869">
    <property type="entry name" value="J_dom_sf"/>
</dbReference>
<dbReference type="SUPFAM" id="SSF46565">
    <property type="entry name" value="Chaperone J-domain"/>
    <property type="match status" value="1"/>
</dbReference>
<dbReference type="Gene3D" id="1.25.40.10">
    <property type="entry name" value="Tetratricopeptide repeat domain"/>
    <property type="match status" value="1"/>
</dbReference>
<dbReference type="InterPro" id="IPR011990">
    <property type="entry name" value="TPR-like_helical_dom_sf"/>
</dbReference>
<evidence type="ECO:0000259" key="3">
    <source>
        <dbReference type="PROSITE" id="PS50076"/>
    </source>
</evidence>
<gene>
    <name evidence="4" type="ORF">A2Y62_10960</name>
</gene>
<dbReference type="InterPro" id="IPR051938">
    <property type="entry name" value="Apopto_cytoskel_mod"/>
</dbReference>
<dbReference type="PROSITE" id="PS50005">
    <property type="entry name" value="TPR"/>
    <property type="match status" value="1"/>
</dbReference>
<keyword evidence="1" id="KW-0143">Chaperone</keyword>
<dbReference type="Pfam" id="PF00226">
    <property type="entry name" value="DnaJ"/>
    <property type="match status" value="1"/>
</dbReference>
<accession>A0A1F5VUP5</accession>
<reference evidence="4 5" key="1">
    <citation type="journal article" date="2016" name="Nat. Commun.">
        <title>Thousands of microbial genomes shed light on interconnected biogeochemical processes in an aquifer system.</title>
        <authorList>
            <person name="Anantharaman K."/>
            <person name="Brown C.T."/>
            <person name="Hug L.A."/>
            <person name="Sharon I."/>
            <person name="Castelle C.J."/>
            <person name="Probst A.J."/>
            <person name="Thomas B.C."/>
            <person name="Singh A."/>
            <person name="Wilkins M.J."/>
            <person name="Karaoz U."/>
            <person name="Brodie E.L."/>
            <person name="Williams K.H."/>
            <person name="Hubbard S.S."/>
            <person name="Banfield J.F."/>
        </authorList>
    </citation>
    <scope>NUCLEOTIDE SEQUENCE [LARGE SCALE GENOMIC DNA]</scope>
</reference>
<organism evidence="4 5">
    <name type="scientific">Candidatus Fischerbacteria bacterium RBG_13_37_8</name>
    <dbReference type="NCBI Taxonomy" id="1817863"/>
    <lineage>
        <taxon>Bacteria</taxon>
        <taxon>Candidatus Fischeribacteriota</taxon>
    </lineage>
</organism>
<protein>
    <recommendedName>
        <fullName evidence="3">J domain-containing protein</fullName>
    </recommendedName>
</protein>
<feature type="repeat" description="TPR" evidence="2">
    <location>
        <begin position="294"/>
        <end position="327"/>
    </location>
</feature>
<name>A0A1F5VUP5_9BACT</name>
<dbReference type="PANTHER" id="PTHR44145">
    <property type="entry name" value="DNAJ HOMOLOG SUBFAMILY A MEMBER 3, MITOCHONDRIAL"/>
    <property type="match status" value="1"/>
</dbReference>
<dbReference type="PANTHER" id="PTHR44145:SF3">
    <property type="entry name" value="DNAJ HOMOLOG SUBFAMILY A MEMBER 3, MITOCHONDRIAL"/>
    <property type="match status" value="1"/>
</dbReference>
<evidence type="ECO:0000256" key="2">
    <source>
        <dbReference type="PROSITE-ProRule" id="PRU00339"/>
    </source>
</evidence>
<sequence length="365" mass="42441">MHRIFPDYQEKPNLNEGSWGRLMLIQPNPQESFILSRIDGELTVEDLLSICPFAEEDILGSLFAFQSCNIITMQKAVGKLFRLGVEVAEMFSGKEIPLAQTSDEFFELFAELDDKYKEITKGDYYDVLDVQQNASLSQIKSSYYQLAKKFHPDRYSTLADAAAREKLSFVFSKITEAYQILEGNREAYDNKLKEAKVPKMKYDEAKVEHEVIAEKKEFVKDPDRAEKLLERGKMEFILGHYLEGIRLFREAYINDPDSPMVLRILGKNVARYPQWRKEAEDYLNKAVGMEPTNAENYYELGCLYQKFGFYYKARSKFWIALKYDPYNKETLNALASLPLDVKFPEEQKKDIFAKIKDKLSKLLGR</sequence>
<dbReference type="CDD" id="cd06257">
    <property type="entry name" value="DnaJ"/>
    <property type="match status" value="1"/>
</dbReference>
<dbReference type="PRINTS" id="PR00625">
    <property type="entry name" value="JDOMAIN"/>
</dbReference>
<evidence type="ECO:0000313" key="4">
    <source>
        <dbReference type="EMBL" id="OGF67053.1"/>
    </source>
</evidence>
<dbReference type="EMBL" id="MFGW01000073">
    <property type="protein sequence ID" value="OGF67053.1"/>
    <property type="molecule type" value="Genomic_DNA"/>
</dbReference>
<evidence type="ECO:0000313" key="5">
    <source>
        <dbReference type="Proteomes" id="UP000178943"/>
    </source>
</evidence>
<proteinExistence type="predicted"/>
<comment type="caution">
    <text evidence="4">The sequence shown here is derived from an EMBL/GenBank/DDBJ whole genome shotgun (WGS) entry which is preliminary data.</text>
</comment>